<keyword evidence="4" id="KW-0444">Lipid biosynthesis</keyword>
<gene>
    <name evidence="15" type="ORF">NESM_000385800</name>
</gene>
<evidence type="ECO:0000256" key="13">
    <source>
        <dbReference type="SAM" id="MobiDB-lite"/>
    </source>
</evidence>
<evidence type="ECO:0000256" key="2">
    <source>
        <dbReference type="ARBA" id="ARBA00006675"/>
    </source>
</evidence>
<evidence type="ECO:0000256" key="6">
    <source>
        <dbReference type="ARBA" id="ARBA00022692"/>
    </source>
</evidence>
<keyword evidence="7 14" id="KW-1133">Transmembrane helix</keyword>
<feature type="transmembrane region" description="Helical" evidence="14">
    <location>
        <begin position="74"/>
        <end position="96"/>
    </location>
</feature>
<dbReference type="EMBL" id="JAECZO010000040">
    <property type="protein sequence ID" value="KAK7194669.1"/>
    <property type="molecule type" value="Genomic_DNA"/>
</dbReference>
<evidence type="ECO:0000256" key="9">
    <source>
        <dbReference type="ARBA" id="ARBA00023136"/>
    </source>
</evidence>
<comment type="similarity">
    <text evidence="2">Belongs to the GPC1 family.</text>
</comment>
<dbReference type="InterPro" id="IPR021261">
    <property type="entry name" value="GPCAT"/>
</dbReference>
<organism evidence="15 16">
    <name type="scientific">Novymonas esmeraldas</name>
    <dbReference type="NCBI Taxonomy" id="1808958"/>
    <lineage>
        <taxon>Eukaryota</taxon>
        <taxon>Discoba</taxon>
        <taxon>Euglenozoa</taxon>
        <taxon>Kinetoplastea</taxon>
        <taxon>Metakinetoplastina</taxon>
        <taxon>Trypanosomatida</taxon>
        <taxon>Trypanosomatidae</taxon>
        <taxon>Novymonas</taxon>
    </lineage>
</organism>
<proteinExistence type="inferred from homology"/>
<dbReference type="Pfam" id="PF10998">
    <property type="entry name" value="DUF2838"/>
    <property type="match status" value="2"/>
</dbReference>
<keyword evidence="16" id="KW-1185">Reference proteome</keyword>
<feature type="transmembrane region" description="Helical" evidence="14">
    <location>
        <begin position="414"/>
        <end position="432"/>
    </location>
</feature>
<dbReference type="AlphaFoldDB" id="A0AAW0EN63"/>
<evidence type="ECO:0000256" key="14">
    <source>
        <dbReference type="SAM" id="Phobius"/>
    </source>
</evidence>
<feature type="compositionally biased region" description="Polar residues" evidence="13">
    <location>
        <begin position="600"/>
        <end position="609"/>
    </location>
</feature>
<reference evidence="15 16" key="1">
    <citation type="journal article" date="2021" name="MBio">
        <title>A New Model Trypanosomatid, Novymonas esmeraldas: Genomic Perception of Its 'Candidatus Pandoraea novymonadis' Endosymbiont.</title>
        <authorList>
            <person name="Zakharova A."/>
            <person name="Saura A."/>
            <person name="Butenko A."/>
            <person name="Podesvova L."/>
            <person name="Warmusova S."/>
            <person name="Kostygov A.Y."/>
            <person name="Nenarokova A."/>
            <person name="Lukes J."/>
            <person name="Opperdoes F.R."/>
            <person name="Yurchenko V."/>
        </authorList>
    </citation>
    <scope>NUCLEOTIDE SEQUENCE [LARGE SCALE GENOMIC DNA]</scope>
    <source>
        <strain evidence="15 16">E262AT.01</strain>
    </source>
</reference>
<feature type="compositionally biased region" description="Pro residues" evidence="13">
    <location>
        <begin position="611"/>
        <end position="620"/>
    </location>
</feature>
<dbReference type="Proteomes" id="UP001430356">
    <property type="component" value="Unassembled WGS sequence"/>
</dbReference>
<feature type="transmembrane region" description="Helical" evidence="14">
    <location>
        <begin position="239"/>
        <end position="263"/>
    </location>
</feature>
<name>A0AAW0EN63_9TRYP</name>
<feature type="transmembrane region" description="Helical" evidence="14">
    <location>
        <begin position="558"/>
        <end position="577"/>
    </location>
</feature>
<evidence type="ECO:0000313" key="16">
    <source>
        <dbReference type="Proteomes" id="UP001430356"/>
    </source>
</evidence>
<feature type="transmembrane region" description="Helical" evidence="14">
    <location>
        <begin position="531"/>
        <end position="552"/>
    </location>
</feature>
<feature type="transmembrane region" description="Helical" evidence="14">
    <location>
        <begin position="108"/>
        <end position="129"/>
    </location>
</feature>
<feature type="transmembrane region" description="Helical" evidence="14">
    <location>
        <begin position="10"/>
        <end position="29"/>
    </location>
</feature>
<evidence type="ECO:0000256" key="5">
    <source>
        <dbReference type="ARBA" id="ARBA00022679"/>
    </source>
</evidence>
<dbReference type="GO" id="GO:0006656">
    <property type="term" value="P:phosphatidylcholine biosynthetic process"/>
    <property type="evidence" value="ECO:0007669"/>
    <property type="project" value="TreeGrafter"/>
</dbReference>
<evidence type="ECO:0000256" key="12">
    <source>
        <dbReference type="ARBA" id="ARBA00023315"/>
    </source>
</evidence>
<keyword evidence="12" id="KW-0012">Acyltransferase</keyword>
<feature type="region of interest" description="Disordered" evidence="13">
    <location>
        <begin position="595"/>
        <end position="620"/>
    </location>
</feature>
<evidence type="ECO:0000256" key="4">
    <source>
        <dbReference type="ARBA" id="ARBA00022516"/>
    </source>
</evidence>
<keyword evidence="5" id="KW-0808">Transferase</keyword>
<dbReference type="PANTHER" id="PTHR31201:SF1">
    <property type="entry name" value="GLYCEROPHOSPHOCHOLINE ACYLTRANSFERASE 1"/>
    <property type="match status" value="1"/>
</dbReference>
<comment type="subcellular location">
    <subcellularLocation>
        <location evidence="1">Membrane</location>
        <topology evidence="1">Multi-pass membrane protein</topology>
    </subcellularLocation>
</comment>
<keyword evidence="11" id="KW-1208">Phospholipid metabolism</keyword>
<evidence type="ECO:0000313" key="15">
    <source>
        <dbReference type="EMBL" id="KAK7194669.1"/>
    </source>
</evidence>
<dbReference type="GO" id="GO:0016746">
    <property type="term" value="F:acyltransferase activity"/>
    <property type="evidence" value="ECO:0007669"/>
    <property type="project" value="UniProtKB-KW"/>
</dbReference>
<evidence type="ECO:0000256" key="3">
    <source>
        <dbReference type="ARBA" id="ARBA00019082"/>
    </source>
</evidence>
<evidence type="ECO:0000256" key="7">
    <source>
        <dbReference type="ARBA" id="ARBA00022989"/>
    </source>
</evidence>
<accession>A0AAW0EN63</accession>
<protein>
    <recommendedName>
        <fullName evidence="3">Glycerophosphocholine acyltransferase 1</fullName>
    </recommendedName>
</protein>
<evidence type="ECO:0000256" key="8">
    <source>
        <dbReference type="ARBA" id="ARBA00023098"/>
    </source>
</evidence>
<keyword evidence="9 14" id="KW-0472">Membrane</keyword>
<keyword evidence="10" id="KW-0594">Phospholipid biosynthesis</keyword>
<evidence type="ECO:0000256" key="11">
    <source>
        <dbReference type="ARBA" id="ARBA00023264"/>
    </source>
</evidence>
<keyword evidence="6 14" id="KW-0812">Transmembrane</keyword>
<dbReference type="PANTHER" id="PTHR31201">
    <property type="entry name" value="OS01G0585100 PROTEIN"/>
    <property type="match status" value="1"/>
</dbReference>
<comment type="caution">
    <text evidence="15">The sequence shown here is derived from an EMBL/GenBank/DDBJ whole genome shotgun (WGS) entry which is preliminary data.</text>
</comment>
<evidence type="ECO:0000256" key="10">
    <source>
        <dbReference type="ARBA" id="ARBA00023209"/>
    </source>
</evidence>
<evidence type="ECO:0000256" key="1">
    <source>
        <dbReference type="ARBA" id="ARBA00004141"/>
    </source>
</evidence>
<keyword evidence="8" id="KW-0443">Lipid metabolism</keyword>
<sequence>MDHEFSKYQYFISCSITLLYAGLIAASYFDISTCPYVYDRPASSAPLKLPDAKQACDDAADIHRSLFASLALEGGFSCHMVDIIVWAYVVGLFIFMSHKYITYRLQGLHYFFLDYCYFHNAVLLCFLLWRLVDVQWSEQPIVSWSAHMPTWGWLREHGSNHDDATGAGAAAAAAVDSQAWRHPILTGTPLHGESWAQRIVPPAARSYRFDGIYAPVSVEILTCGYVVAHLTEAEVISSFVLFFTLVTGTFGPILGAIVMWRNALLFHSFDRMSSCYLHLAPGIVQGLLLHRLFTSARREIESVDAGRLYEHVVSLAKQRNVTIDSLLPSVHTLMCNASDAAAAGAAAAAAETATTTNDTRRGPARLLASVFSTLTAKQQKFHFTQYAATNQLEALCGHGTLCYDLRRAVTYGNLLRLHVIIFCVWQAFYHIFNEWRRHSRERSWKRRLAKLERQKREFMQLTGATETDAELLRPVAVMGEGGGGNPAERMTSYTWMMAHPPGGRKGALARFVFLFGAGRLPTTIMFQVTQLLLHLFFFTCSYPVIYLCFHYTLSAWPLLVLVLVFVCLCVYNAACVNRKWVAKLQQMATKGMEAERQDQLSKSMSQAASTVPPPAAKKTQ</sequence>
<dbReference type="GO" id="GO:0016020">
    <property type="term" value="C:membrane"/>
    <property type="evidence" value="ECO:0007669"/>
    <property type="project" value="UniProtKB-SubCell"/>
</dbReference>